<dbReference type="Gene3D" id="2.130.10.10">
    <property type="entry name" value="YVTN repeat-like/Quinoprotein amine dehydrogenase"/>
    <property type="match status" value="1"/>
</dbReference>
<dbReference type="PROSITE" id="PS50082">
    <property type="entry name" value="WD_REPEATS_2"/>
    <property type="match status" value="1"/>
</dbReference>
<accession>A0A4C1SWQ7</accession>
<dbReference type="Pfam" id="PF04003">
    <property type="entry name" value="Utp12"/>
    <property type="match status" value="1"/>
</dbReference>
<feature type="repeat" description="WD" evidence="4">
    <location>
        <begin position="1"/>
        <end position="35"/>
    </location>
</feature>
<dbReference type="EMBL" id="BGZK01000022">
    <property type="protein sequence ID" value="GBP06386.1"/>
    <property type="molecule type" value="Genomic_DNA"/>
</dbReference>
<dbReference type="InterPro" id="IPR052414">
    <property type="entry name" value="U3_snoRNA-assoc_WDR"/>
</dbReference>
<dbReference type="PANTHER" id="PTHR44267">
    <property type="entry name" value="WD REPEAT-CONTAINING PROTEIN 43"/>
    <property type="match status" value="1"/>
</dbReference>
<dbReference type="OrthoDB" id="30195at2759"/>
<feature type="region of interest" description="Disordered" evidence="5">
    <location>
        <begin position="545"/>
        <end position="588"/>
    </location>
</feature>
<comment type="caution">
    <text evidence="7">The sequence shown here is derived from an EMBL/GenBank/DDBJ whole genome shotgun (WGS) entry which is preliminary data.</text>
</comment>
<evidence type="ECO:0000256" key="4">
    <source>
        <dbReference type="PROSITE-ProRule" id="PRU00221"/>
    </source>
</evidence>
<comment type="similarity">
    <text evidence="3">Belongs to the UTP5 family.</text>
</comment>
<dbReference type="InterPro" id="IPR007148">
    <property type="entry name" value="SSU_processome_Utp12"/>
</dbReference>
<dbReference type="Proteomes" id="UP000299102">
    <property type="component" value="Unassembled WGS sequence"/>
</dbReference>
<keyword evidence="4" id="KW-0853">WD repeat</keyword>
<organism evidence="7 8">
    <name type="scientific">Eumeta variegata</name>
    <name type="common">Bagworm moth</name>
    <name type="synonym">Eumeta japonica</name>
    <dbReference type="NCBI Taxonomy" id="151549"/>
    <lineage>
        <taxon>Eukaryota</taxon>
        <taxon>Metazoa</taxon>
        <taxon>Ecdysozoa</taxon>
        <taxon>Arthropoda</taxon>
        <taxon>Hexapoda</taxon>
        <taxon>Insecta</taxon>
        <taxon>Pterygota</taxon>
        <taxon>Neoptera</taxon>
        <taxon>Endopterygota</taxon>
        <taxon>Lepidoptera</taxon>
        <taxon>Glossata</taxon>
        <taxon>Ditrysia</taxon>
        <taxon>Tineoidea</taxon>
        <taxon>Psychidae</taxon>
        <taxon>Oiketicinae</taxon>
        <taxon>Eumeta</taxon>
    </lineage>
</organism>
<dbReference type="InterPro" id="IPR001680">
    <property type="entry name" value="WD40_rpt"/>
</dbReference>
<keyword evidence="2" id="KW-0539">Nucleus</keyword>
<feature type="compositionally biased region" description="Polar residues" evidence="5">
    <location>
        <begin position="564"/>
        <end position="576"/>
    </location>
</feature>
<evidence type="ECO:0000259" key="6">
    <source>
        <dbReference type="Pfam" id="PF04003"/>
    </source>
</evidence>
<comment type="subcellular location">
    <subcellularLocation>
        <location evidence="1">Nucleus</location>
    </subcellularLocation>
</comment>
<sequence>MADCAYTEDGKYFSILSQDGRLRIWDTETNTLKQEYTPDLHLSSPLTCLNWITLKNTAKSQANFLVTASKQLRLWCLHNGSATLLRNMGHSNATRAILTLACAQDKCCIIEGSDNERLLAFWDVTITPDHIPNEQVNGESSIPKKQRKKSISEAESITTPIYNFTLEDSPSNLDVNIRNVDGGTKLCLAASTKSGVVHYFGHMLNGASTKPIKPSVTMKVATKDGKVMPLHCCKLANEQDSGEMIIGYEVTPVRFMFERVIPDTRHKSQVLVRADPSLEATKKKKRKEDAKKEKSLKTEEQRVTYIEPAGGVIRKRAAPGASVEVPMEVRLANLELDTKTRGQSAVSQNLTKLLVQGLHSKDKTLILTVLQKDDPAVAERTVSGLPGEYIPKLLEQLTDLAARKTSQCSTVCTWLKALLRCHAAFLLATLHTPATGEQLAKILAVLTQRSSPPPMNTRDSGGVVSVSPASWVRIGYLMKKQWANEGEGSCGLMNENGLPELSRTGQNPTEKTVTSRLRSHLCQLLNLRGRLELATAQRAAPLQYDDQPLLDYNDSSSSEEDITEQAQSEPESWSENFESDDQASDENM</sequence>
<reference evidence="7 8" key="1">
    <citation type="journal article" date="2019" name="Commun. Biol.">
        <title>The bagworm genome reveals a unique fibroin gene that provides high tensile strength.</title>
        <authorList>
            <person name="Kono N."/>
            <person name="Nakamura H."/>
            <person name="Ohtoshi R."/>
            <person name="Tomita M."/>
            <person name="Numata K."/>
            <person name="Arakawa K."/>
        </authorList>
    </citation>
    <scope>NUCLEOTIDE SEQUENCE [LARGE SCALE GENOMIC DNA]</scope>
</reference>
<evidence type="ECO:0000313" key="8">
    <source>
        <dbReference type="Proteomes" id="UP000299102"/>
    </source>
</evidence>
<dbReference type="SUPFAM" id="SSF50978">
    <property type="entry name" value="WD40 repeat-like"/>
    <property type="match status" value="1"/>
</dbReference>
<feature type="compositionally biased region" description="Acidic residues" evidence="5">
    <location>
        <begin position="577"/>
        <end position="588"/>
    </location>
</feature>
<dbReference type="GO" id="GO:0005730">
    <property type="term" value="C:nucleolus"/>
    <property type="evidence" value="ECO:0007669"/>
    <property type="project" value="TreeGrafter"/>
</dbReference>
<proteinExistence type="inferred from homology"/>
<feature type="region of interest" description="Disordered" evidence="5">
    <location>
        <begin position="493"/>
        <end position="513"/>
    </location>
</feature>
<evidence type="ECO:0000256" key="5">
    <source>
        <dbReference type="SAM" id="MobiDB-lite"/>
    </source>
</evidence>
<gene>
    <name evidence="7" type="primary">WDR43</name>
    <name evidence="7" type="ORF">EVAR_4539_1</name>
</gene>
<keyword evidence="8" id="KW-1185">Reference proteome</keyword>
<feature type="compositionally biased region" description="Polar residues" evidence="5">
    <location>
        <begin position="503"/>
        <end position="513"/>
    </location>
</feature>
<evidence type="ECO:0000313" key="7">
    <source>
        <dbReference type="EMBL" id="GBP06386.1"/>
    </source>
</evidence>
<dbReference type="InterPro" id="IPR015943">
    <property type="entry name" value="WD40/YVTN_repeat-like_dom_sf"/>
</dbReference>
<evidence type="ECO:0000256" key="2">
    <source>
        <dbReference type="ARBA" id="ARBA00023242"/>
    </source>
</evidence>
<protein>
    <submittedName>
        <fullName evidence="7">WD repeat-containing protein 43</fullName>
    </submittedName>
</protein>
<evidence type="ECO:0000256" key="3">
    <source>
        <dbReference type="ARBA" id="ARBA00038335"/>
    </source>
</evidence>
<evidence type="ECO:0000256" key="1">
    <source>
        <dbReference type="ARBA" id="ARBA00004123"/>
    </source>
</evidence>
<dbReference type="PANTHER" id="PTHR44267:SF1">
    <property type="entry name" value="WD REPEAT-CONTAINING PROTEIN 43"/>
    <property type="match status" value="1"/>
</dbReference>
<dbReference type="InterPro" id="IPR036322">
    <property type="entry name" value="WD40_repeat_dom_sf"/>
</dbReference>
<name>A0A4C1SWQ7_EUMVA</name>
<dbReference type="STRING" id="151549.A0A4C1SWQ7"/>
<dbReference type="GO" id="GO:0000462">
    <property type="term" value="P:maturation of SSU-rRNA from tricistronic rRNA transcript (SSU-rRNA, 5.8S rRNA, LSU-rRNA)"/>
    <property type="evidence" value="ECO:0007669"/>
    <property type="project" value="TreeGrafter"/>
</dbReference>
<dbReference type="AlphaFoldDB" id="A0A4C1SWQ7"/>
<feature type="domain" description="Small-subunit processome Utp12" evidence="6">
    <location>
        <begin position="362"/>
        <end position="450"/>
    </location>
</feature>